<sequence>MGPTADAACAPAGSFLCPCYHKPLRRTVDGGWQAHWILEIHLVDGDRDFGGSYTGLLNLA</sequence>
<reference evidence="1 2" key="1">
    <citation type="submission" date="2020-08" db="EMBL/GenBank/DDBJ databases">
        <title>Genomic Encyclopedia of Type Strains, Phase III (KMG-III): the genomes of soil and plant-associated and newly described type strains.</title>
        <authorList>
            <person name="Whitman W."/>
        </authorList>
    </citation>
    <scope>NUCLEOTIDE SEQUENCE [LARGE SCALE GENOMIC DNA]</scope>
    <source>
        <strain evidence="1 2">CECT 3313</strain>
    </source>
</reference>
<gene>
    <name evidence="1" type="ORF">FHS34_002287</name>
</gene>
<name>A0A7W9PS30_9ACTN</name>
<keyword evidence="2" id="KW-1185">Reference proteome</keyword>
<accession>A0A7W9PS30</accession>
<proteinExistence type="predicted"/>
<evidence type="ECO:0000313" key="1">
    <source>
        <dbReference type="EMBL" id="MBB5926831.1"/>
    </source>
</evidence>
<dbReference type="AlphaFoldDB" id="A0A7W9PS30"/>
<comment type="caution">
    <text evidence="1">The sequence shown here is derived from an EMBL/GenBank/DDBJ whole genome shotgun (WGS) entry which is preliminary data.</text>
</comment>
<organism evidence="1 2">
    <name type="scientific">Streptomyces echinatus</name>
    <dbReference type="NCBI Taxonomy" id="67293"/>
    <lineage>
        <taxon>Bacteria</taxon>
        <taxon>Bacillati</taxon>
        <taxon>Actinomycetota</taxon>
        <taxon>Actinomycetes</taxon>
        <taxon>Kitasatosporales</taxon>
        <taxon>Streptomycetaceae</taxon>
        <taxon>Streptomyces</taxon>
    </lineage>
</organism>
<dbReference type="RefSeq" id="WP_184963787.1">
    <property type="nucleotide sequence ID" value="NZ_JACHJK010000003.1"/>
</dbReference>
<dbReference type="Proteomes" id="UP000585836">
    <property type="component" value="Unassembled WGS sequence"/>
</dbReference>
<evidence type="ECO:0000313" key="2">
    <source>
        <dbReference type="Proteomes" id="UP000585836"/>
    </source>
</evidence>
<protein>
    <submittedName>
        <fullName evidence="1">Uncharacterized protein</fullName>
    </submittedName>
</protein>
<dbReference type="EMBL" id="JACHJK010000003">
    <property type="protein sequence ID" value="MBB5926831.1"/>
    <property type="molecule type" value="Genomic_DNA"/>
</dbReference>